<gene>
    <name evidence="1" type="ORF">LCGC14_2044310</name>
</gene>
<reference evidence="1" key="1">
    <citation type="journal article" date="2015" name="Nature">
        <title>Complex archaea that bridge the gap between prokaryotes and eukaryotes.</title>
        <authorList>
            <person name="Spang A."/>
            <person name="Saw J.H."/>
            <person name="Jorgensen S.L."/>
            <person name="Zaremba-Niedzwiedzka K."/>
            <person name="Martijn J."/>
            <person name="Lind A.E."/>
            <person name="van Eijk R."/>
            <person name="Schleper C."/>
            <person name="Guy L."/>
            <person name="Ettema T.J."/>
        </authorList>
    </citation>
    <scope>NUCLEOTIDE SEQUENCE</scope>
</reference>
<proteinExistence type="predicted"/>
<dbReference type="AlphaFoldDB" id="A0A0F9FDH4"/>
<dbReference type="EMBL" id="LAZR01024027">
    <property type="protein sequence ID" value="KKL76496.1"/>
    <property type="molecule type" value="Genomic_DNA"/>
</dbReference>
<name>A0A0F9FDH4_9ZZZZ</name>
<comment type="caution">
    <text evidence="1">The sequence shown here is derived from an EMBL/GenBank/DDBJ whole genome shotgun (WGS) entry which is preliminary data.</text>
</comment>
<accession>A0A0F9FDH4</accession>
<evidence type="ECO:0000313" key="1">
    <source>
        <dbReference type="EMBL" id="KKL76496.1"/>
    </source>
</evidence>
<sequence length="86" mass="10128">MNKFKLELDQSQVIALRIAVTDRLEALDINMIAEIPHAIGSLKEIGKWYEEHSHIDYLVRLHIRLTRIFLGHQQYNADIQFSERRG</sequence>
<protein>
    <submittedName>
        <fullName evidence="1">Uncharacterized protein</fullName>
    </submittedName>
</protein>
<organism evidence="1">
    <name type="scientific">marine sediment metagenome</name>
    <dbReference type="NCBI Taxonomy" id="412755"/>
    <lineage>
        <taxon>unclassified sequences</taxon>
        <taxon>metagenomes</taxon>
        <taxon>ecological metagenomes</taxon>
    </lineage>
</organism>